<reference evidence="2 4" key="2">
    <citation type="journal article" date="2018" name="Plant J.">
        <title>The Physcomitrella patens chromosome-scale assembly reveals moss genome structure and evolution.</title>
        <authorList>
            <person name="Lang D."/>
            <person name="Ullrich K.K."/>
            <person name="Murat F."/>
            <person name="Fuchs J."/>
            <person name="Jenkins J."/>
            <person name="Haas F.B."/>
            <person name="Piednoel M."/>
            <person name="Gundlach H."/>
            <person name="Van Bel M."/>
            <person name="Meyberg R."/>
            <person name="Vives C."/>
            <person name="Morata J."/>
            <person name="Symeonidi A."/>
            <person name="Hiss M."/>
            <person name="Muchero W."/>
            <person name="Kamisugi Y."/>
            <person name="Saleh O."/>
            <person name="Blanc G."/>
            <person name="Decker E.L."/>
            <person name="van Gessel N."/>
            <person name="Grimwood J."/>
            <person name="Hayes R.D."/>
            <person name="Graham S.W."/>
            <person name="Gunter L.E."/>
            <person name="McDaniel S.F."/>
            <person name="Hoernstein S.N.W."/>
            <person name="Larsson A."/>
            <person name="Li F.W."/>
            <person name="Perroud P.F."/>
            <person name="Phillips J."/>
            <person name="Ranjan P."/>
            <person name="Rokshar D.S."/>
            <person name="Rothfels C.J."/>
            <person name="Schneider L."/>
            <person name="Shu S."/>
            <person name="Stevenson D.W."/>
            <person name="Thummler F."/>
            <person name="Tillich M."/>
            <person name="Villarreal Aguilar J.C."/>
            <person name="Widiez T."/>
            <person name="Wong G.K."/>
            <person name="Wymore A."/>
            <person name="Zhang Y."/>
            <person name="Zimmer A.D."/>
            <person name="Quatrano R.S."/>
            <person name="Mayer K.F.X."/>
            <person name="Goodstein D."/>
            <person name="Casacuberta J.M."/>
            <person name="Vandepoele K."/>
            <person name="Reski R."/>
            <person name="Cuming A.C."/>
            <person name="Tuskan G.A."/>
            <person name="Maumus F."/>
            <person name="Salse J."/>
            <person name="Schmutz J."/>
            <person name="Rensing S.A."/>
        </authorList>
    </citation>
    <scope>NUCLEOTIDE SEQUENCE [LARGE SCALE GENOMIC DNA]</scope>
    <source>
        <strain evidence="3 4">cv. Gransden 2004</strain>
    </source>
</reference>
<keyword evidence="1" id="KW-1133">Transmembrane helix</keyword>
<feature type="transmembrane region" description="Helical" evidence="1">
    <location>
        <begin position="12"/>
        <end position="31"/>
    </location>
</feature>
<evidence type="ECO:0000313" key="3">
    <source>
        <dbReference type="EnsemblPlants" id="PAC:32905597.CDS.1"/>
    </source>
</evidence>
<sequence>MSTSKSKFEMRALIIIVPFGAAFLLGILCIFRHKFFLWRLSKNDPESTTAEPKIDAANANKVNLYQAPSNPESGISGIESESDSALIAQSNKAGRKSLCV</sequence>
<dbReference type="AlphaFoldDB" id="A9T6K6"/>
<reference evidence="2 4" key="1">
    <citation type="journal article" date="2008" name="Science">
        <title>The Physcomitrella genome reveals evolutionary insights into the conquest of land by plants.</title>
        <authorList>
            <person name="Rensing S."/>
            <person name="Lang D."/>
            <person name="Zimmer A."/>
            <person name="Terry A."/>
            <person name="Salamov A."/>
            <person name="Shapiro H."/>
            <person name="Nishiyama T."/>
            <person name="Perroud P.-F."/>
            <person name="Lindquist E."/>
            <person name="Kamisugi Y."/>
            <person name="Tanahashi T."/>
            <person name="Sakakibara K."/>
            <person name="Fujita T."/>
            <person name="Oishi K."/>
            <person name="Shin-I T."/>
            <person name="Kuroki Y."/>
            <person name="Toyoda A."/>
            <person name="Suzuki Y."/>
            <person name="Hashimoto A."/>
            <person name="Yamaguchi K."/>
            <person name="Sugano A."/>
            <person name="Kohara Y."/>
            <person name="Fujiyama A."/>
            <person name="Anterola A."/>
            <person name="Aoki S."/>
            <person name="Ashton N."/>
            <person name="Barbazuk W.B."/>
            <person name="Barker E."/>
            <person name="Bennetzen J."/>
            <person name="Bezanilla M."/>
            <person name="Blankenship R."/>
            <person name="Cho S.H."/>
            <person name="Dutcher S."/>
            <person name="Estelle M."/>
            <person name="Fawcett J.A."/>
            <person name="Gundlach H."/>
            <person name="Hanada K."/>
            <person name="Heyl A."/>
            <person name="Hicks K.A."/>
            <person name="Hugh J."/>
            <person name="Lohr M."/>
            <person name="Mayer K."/>
            <person name="Melkozernov A."/>
            <person name="Murata T."/>
            <person name="Nelson D."/>
            <person name="Pils B."/>
            <person name="Prigge M."/>
            <person name="Reiss B."/>
            <person name="Renner T."/>
            <person name="Rombauts S."/>
            <person name="Rushton P."/>
            <person name="Sanderfoot A."/>
            <person name="Schween G."/>
            <person name="Shiu S.-H."/>
            <person name="Stueber K."/>
            <person name="Theodoulou F.L."/>
            <person name="Tu H."/>
            <person name="Van de Peer Y."/>
            <person name="Verrier P.J."/>
            <person name="Waters E."/>
            <person name="Wood A."/>
            <person name="Yang L."/>
            <person name="Cove D."/>
            <person name="Cuming A."/>
            <person name="Hasebe M."/>
            <person name="Lucas S."/>
            <person name="Mishler D.B."/>
            <person name="Reski R."/>
            <person name="Grigoriev I."/>
            <person name="Quatrano R.S."/>
            <person name="Boore J.L."/>
        </authorList>
    </citation>
    <scope>NUCLEOTIDE SEQUENCE [LARGE SCALE GENOMIC DNA]</scope>
    <source>
        <strain evidence="3 4">cv. Gransden 2004</strain>
    </source>
</reference>
<dbReference type="EnsemblPlants" id="Pp3c17_16410V3.1">
    <property type="protein sequence ID" value="PAC:32905597.CDS.1"/>
    <property type="gene ID" value="Pp3c17_16410"/>
</dbReference>
<organism evidence="2">
    <name type="scientific">Physcomitrium patens</name>
    <name type="common">Spreading-leaved earth moss</name>
    <name type="synonym">Physcomitrella patens</name>
    <dbReference type="NCBI Taxonomy" id="3218"/>
    <lineage>
        <taxon>Eukaryota</taxon>
        <taxon>Viridiplantae</taxon>
        <taxon>Streptophyta</taxon>
        <taxon>Embryophyta</taxon>
        <taxon>Bryophyta</taxon>
        <taxon>Bryophytina</taxon>
        <taxon>Bryopsida</taxon>
        <taxon>Funariidae</taxon>
        <taxon>Funariales</taxon>
        <taxon>Funariaceae</taxon>
        <taxon>Physcomitrium</taxon>
    </lineage>
</organism>
<evidence type="ECO:0000313" key="4">
    <source>
        <dbReference type="Proteomes" id="UP000006727"/>
    </source>
</evidence>
<reference evidence="3" key="3">
    <citation type="submission" date="2020-12" db="UniProtKB">
        <authorList>
            <consortium name="EnsemblPlants"/>
        </authorList>
    </citation>
    <scope>IDENTIFICATION</scope>
</reference>
<evidence type="ECO:0000256" key="1">
    <source>
        <dbReference type="SAM" id="Phobius"/>
    </source>
</evidence>
<dbReference type="HOGENOM" id="CLU_181086_0_0_1"/>
<dbReference type="Gramene" id="Pp3c17_16410V3.2">
    <property type="protein sequence ID" value="PAC:32905598.CDS.1"/>
    <property type="gene ID" value="Pp3c17_16410"/>
</dbReference>
<dbReference type="Proteomes" id="UP000006727">
    <property type="component" value="Chromosome 17"/>
</dbReference>
<dbReference type="Gramene" id="Pp3c17_16410V3.1">
    <property type="protein sequence ID" value="PAC:32905597.CDS.1"/>
    <property type="gene ID" value="Pp3c17_16410"/>
</dbReference>
<keyword evidence="1" id="KW-0812">Transmembrane</keyword>
<keyword evidence="1" id="KW-0472">Membrane</keyword>
<protein>
    <submittedName>
        <fullName evidence="2 3">Uncharacterized protein</fullName>
    </submittedName>
</protein>
<dbReference type="PaxDb" id="3218-PP1S173_158V6.1"/>
<dbReference type="EMBL" id="ABEU02000017">
    <property type="protein sequence ID" value="PNR36321.1"/>
    <property type="molecule type" value="Genomic_DNA"/>
</dbReference>
<dbReference type="EnsemblPlants" id="Pp3c17_16410V3.2">
    <property type="protein sequence ID" value="PAC:32905598.CDS.1"/>
    <property type="gene ID" value="Pp3c17_16410"/>
</dbReference>
<dbReference type="InParanoid" id="A9T6K6"/>
<proteinExistence type="predicted"/>
<gene>
    <name evidence="2" type="ORF">PHYPA_022172</name>
</gene>
<name>A9T6K6_PHYPA</name>
<keyword evidence="4" id="KW-1185">Reference proteome</keyword>
<evidence type="ECO:0000313" key="2">
    <source>
        <dbReference type="EMBL" id="PNR36321.1"/>
    </source>
</evidence>
<accession>A9T6K6</accession>